<dbReference type="RefSeq" id="WP_015772076.1">
    <property type="nucleotide sequence ID" value="NC_013174.1"/>
</dbReference>
<evidence type="ECO:0000313" key="3">
    <source>
        <dbReference type="Proteomes" id="UP000000628"/>
    </source>
</evidence>
<name>C7QZF0_JONDD</name>
<reference evidence="2 3" key="1">
    <citation type="journal article" date="2009" name="Stand. Genomic Sci.">
        <title>Complete genome sequence of Jonesia denitrificans type strain (Prevot 55134).</title>
        <authorList>
            <person name="Pukall R."/>
            <person name="Gehrich-Schroter G."/>
            <person name="Lapidus A."/>
            <person name="Nolan M."/>
            <person name="Glavina Del Rio T."/>
            <person name="Lucas S."/>
            <person name="Chen F."/>
            <person name="Tice H."/>
            <person name="Pitluck S."/>
            <person name="Cheng J.F."/>
            <person name="Copeland A."/>
            <person name="Saunders E."/>
            <person name="Brettin T."/>
            <person name="Detter J.C."/>
            <person name="Bruce D."/>
            <person name="Goodwin L."/>
            <person name="Pati A."/>
            <person name="Ivanova N."/>
            <person name="Mavromatis K."/>
            <person name="Ovchinnikova G."/>
            <person name="Chen A."/>
            <person name="Palaniappan K."/>
            <person name="Land M."/>
            <person name="Hauser L."/>
            <person name="Chang Y.J."/>
            <person name="Jeffries C.D."/>
            <person name="Chain P."/>
            <person name="Goker M."/>
            <person name="Bristow J."/>
            <person name="Eisen J.A."/>
            <person name="Markowitz V."/>
            <person name="Hugenholtz P."/>
            <person name="Kyrpides N.C."/>
            <person name="Klenk H.P."/>
            <person name="Han C."/>
        </authorList>
    </citation>
    <scope>NUCLEOTIDE SEQUENCE [LARGE SCALE GENOMIC DNA]</scope>
    <source>
        <strain evidence="3">ATCC 14870 / DSM 20603 / BCRC 15368 / CIP 55.134 / JCM 11481 / NBRC 15587 / NCTC 10816 / Prevot 55134</strain>
    </source>
</reference>
<feature type="transmembrane region" description="Helical" evidence="1">
    <location>
        <begin position="184"/>
        <end position="204"/>
    </location>
</feature>
<dbReference type="Proteomes" id="UP000000628">
    <property type="component" value="Chromosome"/>
</dbReference>
<evidence type="ECO:0000313" key="2">
    <source>
        <dbReference type="EMBL" id="ACV09448.1"/>
    </source>
</evidence>
<dbReference type="STRING" id="471856.Jden_1805"/>
<feature type="transmembrane region" description="Helical" evidence="1">
    <location>
        <begin position="122"/>
        <end position="145"/>
    </location>
</feature>
<evidence type="ECO:0008006" key="4">
    <source>
        <dbReference type="Google" id="ProtNLM"/>
    </source>
</evidence>
<dbReference type="OrthoDB" id="5244396at2"/>
<accession>C7QZF0</accession>
<feature type="transmembrane region" description="Helical" evidence="1">
    <location>
        <begin position="241"/>
        <end position="259"/>
    </location>
</feature>
<keyword evidence="3" id="KW-1185">Reference proteome</keyword>
<protein>
    <recommendedName>
        <fullName evidence="4">ABC transporter permease</fullName>
    </recommendedName>
</protein>
<organism evidence="2 3">
    <name type="scientific">Jonesia denitrificans (strain ATCC 14870 / DSM 20603 / BCRC 15368 / CIP 55.134 / JCM 11481 / NBRC 15587 / NCTC 10816 / Prevot 55134)</name>
    <name type="common">Listeria denitrificans</name>
    <dbReference type="NCBI Taxonomy" id="471856"/>
    <lineage>
        <taxon>Bacteria</taxon>
        <taxon>Bacillati</taxon>
        <taxon>Actinomycetota</taxon>
        <taxon>Actinomycetes</taxon>
        <taxon>Micrococcales</taxon>
        <taxon>Jonesiaceae</taxon>
        <taxon>Jonesia</taxon>
    </lineage>
</organism>
<dbReference type="EMBL" id="CP001706">
    <property type="protein sequence ID" value="ACV09448.1"/>
    <property type="molecule type" value="Genomic_DNA"/>
</dbReference>
<dbReference type="Pfam" id="PF12730">
    <property type="entry name" value="ABC2_membrane_4"/>
    <property type="match status" value="1"/>
</dbReference>
<dbReference type="eggNOG" id="ENOG5030HQN">
    <property type="taxonomic scope" value="Bacteria"/>
</dbReference>
<dbReference type="HOGENOM" id="CLU_051674_3_0_11"/>
<feature type="transmembrane region" description="Helical" evidence="1">
    <location>
        <begin position="157"/>
        <end position="178"/>
    </location>
</feature>
<gene>
    <name evidence="2" type="ordered locus">Jden_1805</name>
</gene>
<feature type="transmembrane region" description="Helical" evidence="1">
    <location>
        <begin position="63"/>
        <end position="85"/>
    </location>
</feature>
<keyword evidence="1" id="KW-0472">Membrane</keyword>
<keyword evidence="1" id="KW-1133">Transmembrane helix</keyword>
<dbReference type="KEGG" id="jde:Jden_1805"/>
<evidence type="ECO:0000256" key="1">
    <source>
        <dbReference type="SAM" id="Phobius"/>
    </source>
</evidence>
<proteinExistence type="predicted"/>
<sequence>MRQVIVSEYRKLVTTRMWWVLLIIMTAYMALTAGMLAALFGMGESGSLGAEGAPVSMMSDEQITAAVYTTAVSFGYVFPAVIGVMSFGGEFRHKTITDTLLAVPHRTRLLGAKLISALPMGLMYGVAGTAGCVAVGAGIFAAFDIDPMLSSGETWEIIGRSVLALTMWLITGVALGAWLTNQVAAIVVLLVFTQFVEPIVRMFLPQLSWGEGVAKYLPGAAGDAIAGGSFFSTVGTELLPMWQGVLVLAAYTVVFALVGRLTSLARDIS</sequence>
<feature type="transmembrane region" description="Helical" evidence="1">
    <location>
        <begin position="17"/>
        <end position="42"/>
    </location>
</feature>
<dbReference type="AlphaFoldDB" id="C7QZF0"/>
<keyword evidence="1" id="KW-0812">Transmembrane</keyword>